<gene>
    <name evidence="1" type="primary">orf084</name>
</gene>
<dbReference type="RefSeq" id="YP_007676984.1">
    <property type="nucleotide sequence ID" value="NC_020873.1"/>
</dbReference>
<keyword evidence="2" id="KW-1185">Reference proteome</keyword>
<dbReference type="Proteomes" id="UP000011865">
    <property type="component" value="Segment"/>
</dbReference>
<protein>
    <submittedName>
        <fullName evidence="1">Uncharacterized protein</fullName>
    </submittedName>
</protein>
<organism evidence="1 2">
    <name type="scientific">Bacillus phage vB_BceM_Bc431v3</name>
    <dbReference type="NCBI Taxonomy" id="1195072"/>
    <lineage>
        <taxon>Viruses</taxon>
        <taxon>Duplodnaviria</taxon>
        <taxon>Heunggongvirae</taxon>
        <taxon>Uroviricota</taxon>
        <taxon>Caudoviricetes</taxon>
        <taxon>Herelleviridae</taxon>
        <taxon>Bastillevirinae</taxon>
        <taxon>Caeruleovirus</taxon>
        <taxon>Caeruleovirus Bc431</taxon>
    </lineage>
</organism>
<name>M4HNH8_9CAUD</name>
<dbReference type="EMBL" id="JX094431">
    <property type="protein sequence ID" value="AFQ96394.1"/>
    <property type="molecule type" value="Genomic_DNA"/>
</dbReference>
<evidence type="ECO:0000313" key="2">
    <source>
        <dbReference type="Proteomes" id="UP000011865"/>
    </source>
</evidence>
<dbReference type="KEGG" id="vg:15041843"/>
<dbReference type="GeneID" id="15041843"/>
<accession>M4HNH8</accession>
<evidence type="ECO:0000313" key="1">
    <source>
        <dbReference type="EMBL" id="AFQ96394.1"/>
    </source>
</evidence>
<sequence>MKINLPKEVVKRNYNVGDIIVPGYSSGAAYFIFKNPATHEYSLLKQDMSTFYTGRFSSLHALMNHLENKGDGFKHYPKDEYDLNLVLKEKEKEEGVE</sequence>
<proteinExistence type="predicted"/>
<dbReference type="OrthoDB" id="27973at10239"/>
<reference evidence="1 2" key="1">
    <citation type="journal article" date="2013" name="Virol. J.">
        <title>Genome sequence and analysis of a broad-host range lytic bacteriophage that infects the Bacillus cereus group.</title>
        <authorList>
            <person name="El-Arabi T.F."/>
            <person name="Griffiths M.W."/>
            <person name="She Y.M."/>
            <person name="Villegas A."/>
            <person name="Lingohr E.J."/>
            <person name="Kropinski A.M."/>
        </authorList>
    </citation>
    <scope>NUCLEOTIDE SEQUENCE [LARGE SCALE GENOMIC DNA]</scope>
</reference>